<reference evidence="2" key="1">
    <citation type="journal article" date="2023" name="PhytoFront">
        <title>Draft Genome Resources of Seven Strains of Tilletia horrida, Causal Agent of Kernel Smut of Rice.</title>
        <authorList>
            <person name="Khanal S."/>
            <person name="Antony Babu S."/>
            <person name="Zhou X.G."/>
        </authorList>
    </citation>
    <scope>NUCLEOTIDE SEQUENCE</scope>
    <source>
        <strain evidence="2">TX3</strain>
    </source>
</reference>
<gene>
    <name evidence="2" type="ORF">OC842_003943</name>
</gene>
<feature type="region of interest" description="Disordered" evidence="1">
    <location>
        <begin position="1"/>
        <end position="25"/>
    </location>
</feature>
<evidence type="ECO:0000313" key="3">
    <source>
        <dbReference type="Proteomes" id="UP001176521"/>
    </source>
</evidence>
<name>A0AAN6GAK7_9BASI</name>
<dbReference type="AlphaFoldDB" id="A0AAN6GAK7"/>
<evidence type="ECO:0000256" key="1">
    <source>
        <dbReference type="SAM" id="MobiDB-lite"/>
    </source>
</evidence>
<dbReference type="EMBL" id="JAPDMQ010000216">
    <property type="protein sequence ID" value="KAK0530383.1"/>
    <property type="molecule type" value="Genomic_DNA"/>
</dbReference>
<sequence>MSVTSRAHATRLTTPRRAWPKTRARTPLPDDLPLFQVSVPAEITLALGRALRSLHDRGIGIMLGGQPVHGPDVATAHLRSRLPEPQMGLAAISRAILPFGHGVPKDRDERVLDLMNHPAYKQAHPMDEHFLRE</sequence>
<feature type="compositionally biased region" description="Polar residues" evidence="1">
    <location>
        <begin position="1"/>
        <end position="13"/>
    </location>
</feature>
<comment type="caution">
    <text evidence="2">The sequence shown here is derived from an EMBL/GenBank/DDBJ whole genome shotgun (WGS) entry which is preliminary data.</text>
</comment>
<keyword evidence="3" id="KW-1185">Reference proteome</keyword>
<dbReference type="Proteomes" id="UP001176521">
    <property type="component" value="Unassembled WGS sequence"/>
</dbReference>
<protein>
    <submittedName>
        <fullName evidence="2">Uncharacterized protein</fullName>
    </submittedName>
</protein>
<accession>A0AAN6GAK7</accession>
<dbReference type="Gene3D" id="3.40.830.10">
    <property type="entry name" value="LigB-like"/>
    <property type="match status" value="1"/>
</dbReference>
<proteinExistence type="predicted"/>
<evidence type="ECO:0000313" key="2">
    <source>
        <dbReference type="EMBL" id="KAK0530383.1"/>
    </source>
</evidence>
<dbReference type="SUPFAM" id="SSF53213">
    <property type="entry name" value="LigB-like"/>
    <property type="match status" value="1"/>
</dbReference>
<organism evidence="2 3">
    <name type="scientific">Tilletia horrida</name>
    <dbReference type="NCBI Taxonomy" id="155126"/>
    <lineage>
        <taxon>Eukaryota</taxon>
        <taxon>Fungi</taxon>
        <taxon>Dikarya</taxon>
        <taxon>Basidiomycota</taxon>
        <taxon>Ustilaginomycotina</taxon>
        <taxon>Exobasidiomycetes</taxon>
        <taxon>Tilletiales</taxon>
        <taxon>Tilletiaceae</taxon>
        <taxon>Tilletia</taxon>
    </lineage>
</organism>